<dbReference type="EMBL" id="BAAAFI010000047">
    <property type="protein sequence ID" value="GAA0880878.1"/>
    <property type="molecule type" value="Genomic_DNA"/>
</dbReference>
<evidence type="ECO:0000256" key="2">
    <source>
        <dbReference type="ARBA" id="ARBA00022676"/>
    </source>
</evidence>
<name>A0ABN1N4M2_9BACT</name>
<dbReference type="Proteomes" id="UP001500469">
    <property type="component" value="Unassembled WGS sequence"/>
</dbReference>
<comment type="caution">
    <text evidence="4">The sequence shown here is derived from an EMBL/GenBank/DDBJ whole genome shotgun (WGS) entry which is preliminary data.</text>
</comment>
<comment type="similarity">
    <text evidence="1">Belongs to the glycosyltransferase 2 family.</text>
</comment>
<keyword evidence="5" id="KW-1185">Reference proteome</keyword>
<dbReference type="InterPro" id="IPR029044">
    <property type="entry name" value="Nucleotide-diphossugar_trans"/>
</dbReference>
<reference evidence="4 5" key="1">
    <citation type="journal article" date="2019" name="Int. J. Syst. Evol. Microbiol.">
        <title>The Global Catalogue of Microorganisms (GCM) 10K type strain sequencing project: providing services to taxonomists for standard genome sequencing and annotation.</title>
        <authorList>
            <consortium name="The Broad Institute Genomics Platform"/>
            <consortium name="The Broad Institute Genome Sequencing Center for Infectious Disease"/>
            <person name="Wu L."/>
            <person name="Ma J."/>
        </authorList>
    </citation>
    <scope>NUCLEOTIDE SEQUENCE [LARGE SCALE GENOMIC DNA]</scope>
    <source>
        <strain evidence="4 5">JCM 16112</strain>
    </source>
</reference>
<sequence length="296" mass="33706">MKVDFSDVYGVVVTYQRYPELKKTLQALNSEGIGWSKLIIIDNNPSSSRDFALIAEYMQCKWIFPAENIASAGGFALGMEEGIRLGADWVWLFNDDSRPISGALDSLKNAISQSMDKKIGMVKIANFNDKGEAILLDWKGVRKPRYVKPSSDPFQTDLVTFDGCLISAELIKQIGYCDPAYFMGTYEFDYCLRARDAEFAIFTIPNGLIEDGKLGSVGGTPPWRQYYNTRNHLWLGIDRGDPQTKMAWLVREIKFIYAILRWEDQKILRLKMKFFATVHALMGKRGKVYSGEKRNL</sequence>
<evidence type="ECO:0000256" key="3">
    <source>
        <dbReference type="ARBA" id="ARBA00022679"/>
    </source>
</evidence>
<accession>A0ABN1N4M2</accession>
<dbReference type="PANTHER" id="PTHR43179:SF12">
    <property type="entry name" value="GALACTOFURANOSYLTRANSFERASE GLFT2"/>
    <property type="match status" value="1"/>
</dbReference>
<organism evidence="4 5">
    <name type="scientific">Algoriphagus jejuensis</name>
    <dbReference type="NCBI Taxonomy" id="419934"/>
    <lineage>
        <taxon>Bacteria</taxon>
        <taxon>Pseudomonadati</taxon>
        <taxon>Bacteroidota</taxon>
        <taxon>Cytophagia</taxon>
        <taxon>Cytophagales</taxon>
        <taxon>Cyclobacteriaceae</taxon>
        <taxon>Algoriphagus</taxon>
    </lineage>
</organism>
<evidence type="ECO:0000256" key="1">
    <source>
        <dbReference type="ARBA" id="ARBA00006739"/>
    </source>
</evidence>
<protein>
    <submittedName>
        <fullName evidence="4">Glycosyltransferase family 2 protein</fullName>
    </submittedName>
</protein>
<evidence type="ECO:0000313" key="4">
    <source>
        <dbReference type="EMBL" id="GAA0880878.1"/>
    </source>
</evidence>
<gene>
    <name evidence="4" type="ORF">GCM10009119_38480</name>
</gene>
<dbReference type="RefSeq" id="WP_343854452.1">
    <property type="nucleotide sequence ID" value="NZ_BAAAFI010000047.1"/>
</dbReference>
<evidence type="ECO:0000313" key="5">
    <source>
        <dbReference type="Proteomes" id="UP001500469"/>
    </source>
</evidence>
<dbReference type="Gene3D" id="3.90.550.10">
    <property type="entry name" value="Spore Coat Polysaccharide Biosynthesis Protein SpsA, Chain A"/>
    <property type="match status" value="1"/>
</dbReference>
<dbReference type="PANTHER" id="PTHR43179">
    <property type="entry name" value="RHAMNOSYLTRANSFERASE WBBL"/>
    <property type="match status" value="1"/>
</dbReference>
<dbReference type="SUPFAM" id="SSF53448">
    <property type="entry name" value="Nucleotide-diphospho-sugar transferases"/>
    <property type="match status" value="1"/>
</dbReference>
<keyword evidence="3" id="KW-0808">Transferase</keyword>
<keyword evidence="2" id="KW-0328">Glycosyltransferase</keyword>
<proteinExistence type="inferred from homology"/>